<dbReference type="InterPro" id="IPR036864">
    <property type="entry name" value="Zn2-C6_fun-type_DNA-bd_sf"/>
</dbReference>
<dbReference type="Pfam" id="PF00172">
    <property type="entry name" value="Zn_clus"/>
    <property type="match status" value="1"/>
</dbReference>
<feature type="region of interest" description="Disordered" evidence="2">
    <location>
        <begin position="52"/>
        <end position="79"/>
    </location>
</feature>
<dbReference type="STRING" id="694270.A0A395SZT2"/>
<reference evidence="4 5" key="1">
    <citation type="journal article" date="2018" name="PLoS Pathog.">
        <title>Evolution of structural diversity of trichothecenes, a family of toxins produced by plant pathogenic and entomopathogenic fungi.</title>
        <authorList>
            <person name="Proctor R.H."/>
            <person name="McCormick S.P."/>
            <person name="Kim H.S."/>
            <person name="Cardoza R.E."/>
            <person name="Stanley A.M."/>
            <person name="Lindo L."/>
            <person name="Kelly A."/>
            <person name="Brown D.W."/>
            <person name="Lee T."/>
            <person name="Vaughan M.M."/>
            <person name="Alexander N.J."/>
            <person name="Busman M."/>
            <person name="Gutierrez S."/>
        </authorList>
    </citation>
    <scope>NUCLEOTIDE SEQUENCE [LARGE SCALE GENOMIC DNA]</scope>
    <source>
        <strain evidence="4 5">NRRL 20695</strain>
    </source>
</reference>
<name>A0A395SZT2_9HYPO</name>
<dbReference type="PANTHER" id="PTHR42037:SF1">
    <property type="match status" value="1"/>
</dbReference>
<dbReference type="Gene3D" id="4.10.240.10">
    <property type="entry name" value="Zn(2)-C6 fungal-type DNA-binding domain"/>
    <property type="match status" value="1"/>
</dbReference>
<dbReference type="CDD" id="cd00067">
    <property type="entry name" value="GAL4"/>
    <property type="match status" value="1"/>
</dbReference>
<accession>A0A395SZT2</accession>
<dbReference type="PROSITE" id="PS50048">
    <property type="entry name" value="ZN2_CY6_FUNGAL_2"/>
    <property type="match status" value="1"/>
</dbReference>
<dbReference type="SUPFAM" id="SSF57701">
    <property type="entry name" value="Zn2/Cys6 DNA-binding domain"/>
    <property type="match status" value="1"/>
</dbReference>
<feature type="domain" description="Zn(2)-C6 fungal-type" evidence="3">
    <location>
        <begin position="9"/>
        <end position="39"/>
    </location>
</feature>
<dbReference type="PANTHER" id="PTHR42037">
    <property type="match status" value="1"/>
</dbReference>
<sequence>MPGVPSYKGCDACRKQKKKCDKAQPRCARCERLDIPCVNVGKQRYKFKIQTLERGSSSSSTPQIVDTDGETSSSSSSQKSVSPFLFHQALIKVPSNKTTTVTHTLVSRLEITDLRYDITCYGDFLRHIPARLGRNEALDASADALATTFSTLHMPQGYQTIDALTKYGRAINSLRLCLDNPVKARMPETMCAVYLIMICQGWLGRDDDPSTSHGQGLAYLLKAAARENWKAGFETDMVLTFCVPVIIESISNPKVKLEKWFWDMLDNFKKNNPPSTAETKQAKQEAADSGGIPSLSIRNLGRLPDFINEPETHRMEITCAYHRLCRDLRKVAEIVKAVTWEPGYSPTPMQLRLSRSYNSAYSVMLTVLVIMNCLMQAFDPYNLALVGEAALCSSEVVSMARNISQYRPLGASHVPLALAIALAATEEEGLRAQLEELMAEYQQDWMVTQWNKVGDWWKDKFAELKERLAPRVVSSDEEEILIFEESIMSISSAWQEESYGGLSLHQLQILYEPIILESAMQKVASPPTYAHESQPTTGYEAEMPDLKAFQFYVNKMAQVCDNERGGDTVSALAILQGSLGPHYVFAFNLKDARGLEATKKFVQALLDLVGKNPEELQHSALGKRVLWFILSFNRPRLTEYLCSLRIAVQECLESCERRNEDESSEPRQSLLSLEEKCNFKLDKSSFNDENKSTSDCETLIKAIHNLDINEAISERAKDGEMTRSEPWCKLRHFLGRWLSYRKAALGIVAVSERWPELFLDHEITMLPSGSQLSNPCQRSDLTSSIIVQNMLAQDKTEDEKLSQAAEDLQQMGIDDIIRDYHTSRTFRPKLHAEAAVYEHLLKNDQTAVECYWNRWNYIGSSKPTCRLCHYYFDTIQSNKPVIRRSHNNLYRNWRLPEFHPDEGLGVTRDELINRLAQRLRADVVEMLKEKKLRRKARDSNTYSSFPEVLKANGDGTRRESTSSTVSELEDATSAMDLEDR</sequence>
<gene>
    <name evidence="4" type="ORF">FLONG3_3905</name>
</gene>
<organism evidence="4 5">
    <name type="scientific">Fusarium longipes</name>
    <dbReference type="NCBI Taxonomy" id="694270"/>
    <lineage>
        <taxon>Eukaryota</taxon>
        <taxon>Fungi</taxon>
        <taxon>Dikarya</taxon>
        <taxon>Ascomycota</taxon>
        <taxon>Pezizomycotina</taxon>
        <taxon>Sordariomycetes</taxon>
        <taxon>Hypocreomycetidae</taxon>
        <taxon>Hypocreales</taxon>
        <taxon>Nectriaceae</taxon>
        <taxon>Fusarium</taxon>
    </lineage>
</organism>
<dbReference type="GO" id="GO:0008270">
    <property type="term" value="F:zinc ion binding"/>
    <property type="evidence" value="ECO:0007669"/>
    <property type="project" value="InterPro"/>
</dbReference>
<protein>
    <recommendedName>
        <fullName evidence="3">Zn(2)-C6 fungal-type domain-containing protein</fullName>
    </recommendedName>
</protein>
<keyword evidence="1" id="KW-0539">Nucleus</keyword>
<evidence type="ECO:0000256" key="1">
    <source>
        <dbReference type="ARBA" id="ARBA00023242"/>
    </source>
</evidence>
<evidence type="ECO:0000259" key="3">
    <source>
        <dbReference type="PROSITE" id="PS50048"/>
    </source>
</evidence>
<keyword evidence="5" id="KW-1185">Reference proteome</keyword>
<comment type="caution">
    <text evidence="4">The sequence shown here is derived from an EMBL/GenBank/DDBJ whole genome shotgun (WGS) entry which is preliminary data.</text>
</comment>
<dbReference type="InterPro" id="IPR027796">
    <property type="entry name" value="OTT_1508_deam-like"/>
</dbReference>
<feature type="region of interest" description="Disordered" evidence="2">
    <location>
        <begin position="943"/>
        <end position="980"/>
    </location>
</feature>
<evidence type="ECO:0000256" key="2">
    <source>
        <dbReference type="SAM" id="MobiDB-lite"/>
    </source>
</evidence>
<dbReference type="PROSITE" id="PS00463">
    <property type="entry name" value="ZN2_CY6_FUNGAL_1"/>
    <property type="match status" value="1"/>
</dbReference>
<dbReference type="InterPro" id="IPR001138">
    <property type="entry name" value="Zn2Cys6_DnaBD"/>
</dbReference>
<evidence type="ECO:0000313" key="4">
    <source>
        <dbReference type="EMBL" id="RGP77948.1"/>
    </source>
</evidence>
<dbReference type="OrthoDB" id="4314040at2759"/>
<feature type="compositionally biased region" description="Polar residues" evidence="2">
    <location>
        <begin position="53"/>
        <end position="64"/>
    </location>
</feature>
<dbReference type="GO" id="GO:0000981">
    <property type="term" value="F:DNA-binding transcription factor activity, RNA polymerase II-specific"/>
    <property type="evidence" value="ECO:0007669"/>
    <property type="project" value="InterPro"/>
</dbReference>
<dbReference type="Pfam" id="PF14441">
    <property type="entry name" value="OTT_1508_deam"/>
    <property type="match status" value="1"/>
</dbReference>
<dbReference type="EMBL" id="PXOG01000081">
    <property type="protein sequence ID" value="RGP77948.1"/>
    <property type="molecule type" value="Genomic_DNA"/>
</dbReference>
<dbReference type="Proteomes" id="UP000266234">
    <property type="component" value="Unassembled WGS sequence"/>
</dbReference>
<evidence type="ECO:0000313" key="5">
    <source>
        <dbReference type="Proteomes" id="UP000266234"/>
    </source>
</evidence>
<feature type="region of interest" description="Disordered" evidence="2">
    <location>
        <begin position="272"/>
        <end position="292"/>
    </location>
</feature>
<proteinExistence type="predicted"/>
<dbReference type="SMART" id="SM00066">
    <property type="entry name" value="GAL4"/>
    <property type="match status" value="1"/>
</dbReference>
<dbReference type="AlphaFoldDB" id="A0A395SZT2"/>